<name>A0A8H6M9H9_9AGAR</name>
<feature type="chain" id="PRO_5034477630" evidence="1">
    <location>
        <begin position="21"/>
        <end position="126"/>
    </location>
</feature>
<evidence type="ECO:0000313" key="3">
    <source>
        <dbReference type="Proteomes" id="UP000521943"/>
    </source>
</evidence>
<dbReference type="AlphaFoldDB" id="A0A8H6M9H9"/>
<keyword evidence="1" id="KW-0732">Signal</keyword>
<reference evidence="2 3" key="1">
    <citation type="submission" date="2020-07" db="EMBL/GenBank/DDBJ databases">
        <title>Comparative genomics of pyrophilous fungi reveals a link between fire events and developmental genes.</title>
        <authorList>
            <consortium name="DOE Joint Genome Institute"/>
            <person name="Steindorff A.S."/>
            <person name="Carver A."/>
            <person name="Calhoun S."/>
            <person name="Stillman K."/>
            <person name="Liu H."/>
            <person name="Lipzen A."/>
            <person name="Pangilinan J."/>
            <person name="Labutti K."/>
            <person name="Bruns T.D."/>
            <person name="Grigoriev I.V."/>
        </authorList>
    </citation>
    <scope>NUCLEOTIDE SEQUENCE [LARGE SCALE GENOMIC DNA]</scope>
    <source>
        <strain evidence="2 3">CBS 144469</strain>
    </source>
</reference>
<evidence type="ECO:0000256" key="1">
    <source>
        <dbReference type="SAM" id="SignalP"/>
    </source>
</evidence>
<sequence length="126" mass="14206">MRFPLFTILSIVPLLSLAQAYKYDSPLDAREYIDDLSTRDFDDGDLQLRADILADLSTRTIVEELKKRGNTFAKPKRFYVCDKCNIVVKTTGPSNGKCKGGSIHYWAEKAGEPSEHGLQFTPSYLL</sequence>
<dbReference type="Proteomes" id="UP000521943">
    <property type="component" value="Unassembled WGS sequence"/>
</dbReference>
<feature type="signal peptide" evidence="1">
    <location>
        <begin position="1"/>
        <end position="20"/>
    </location>
</feature>
<gene>
    <name evidence="2" type="ORF">DFP72DRAFT_293303</name>
</gene>
<keyword evidence="3" id="KW-1185">Reference proteome</keyword>
<protein>
    <submittedName>
        <fullName evidence="2">Uncharacterized protein</fullName>
    </submittedName>
</protein>
<dbReference type="EMBL" id="JACGCI010000027">
    <property type="protein sequence ID" value="KAF6756077.1"/>
    <property type="molecule type" value="Genomic_DNA"/>
</dbReference>
<comment type="caution">
    <text evidence="2">The sequence shown here is derived from an EMBL/GenBank/DDBJ whole genome shotgun (WGS) entry which is preliminary data.</text>
</comment>
<organism evidence="2 3">
    <name type="scientific">Ephemerocybe angulata</name>
    <dbReference type="NCBI Taxonomy" id="980116"/>
    <lineage>
        <taxon>Eukaryota</taxon>
        <taxon>Fungi</taxon>
        <taxon>Dikarya</taxon>
        <taxon>Basidiomycota</taxon>
        <taxon>Agaricomycotina</taxon>
        <taxon>Agaricomycetes</taxon>
        <taxon>Agaricomycetidae</taxon>
        <taxon>Agaricales</taxon>
        <taxon>Agaricineae</taxon>
        <taxon>Psathyrellaceae</taxon>
        <taxon>Ephemerocybe</taxon>
    </lineage>
</organism>
<accession>A0A8H6M9H9</accession>
<evidence type="ECO:0000313" key="2">
    <source>
        <dbReference type="EMBL" id="KAF6756077.1"/>
    </source>
</evidence>
<proteinExistence type="predicted"/>